<evidence type="ECO:0000259" key="10">
    <source>
        <dbReference type="PROSITE" id="PS50994"/>
    </source>
</evidence>
<dbReference type="PANTHER" id="PTHR37984">
    <property type="entry name" value="PROTEIN CBG26694"/>
    <property type="match status" value="1"/>
</dbReference>
<dbReference type="GO" id="GO:0004519">
    <property type="term" value="F:endonuclease activity"/>
    <property type="evidence" value="ECO:0007669"/>
    <property type="project" value="UniProtKB-KW"/>
</dbReference>
<dbReference type="EMBL" id="JBBCAQ010000003">
    <property type="protein sequence ID" value="KAK7604558.1"/>
    <property type="molecule type" value="Genomic_DNA"/>
</dbReference>
<dbReference type="Pfam" id="PF17917">
    <property type="entry name" value="RT_RNaseH"/>
    <property type="match status" value="1"/>
</dbReference>
<dbReference type="GO" id="GO:0016787">
    <property type="term" value="F:hydrolase activity"/>
    <property type="evidence" value="ECO:0007669"/>
    <property type="project" value="UniProtKB-KW"/>
</dbReference>
<evidence type="ECO:0000256" key="2">
    <source>
        <dbReference type="ARBA" id="ARBA00022679"/>
    </source>
</evidence>
<evidence type="ECO:0000313" key="11">
    <source>
        <dbReference type="EMBL" id="KAK7604361.1"/>
    </source>
</evidence>
<dbReference type="CDD" id="cd01647">
    <property type="entry name" value="RT_LTR"/>
    <property type="match status" value="1"/>
</dbReference>
<gene>
    <name evidence="11" type="ORF">V9T40_005547</name>
    <name evidence="12" type="ORF">V9T40_005744</name>
</gene>
<keyword evidence="4" id="KW-0540">Nuclease</keyword>
<comment type="caution">
    <text evidence="11">The sequence shown here is derived from an EMBL/GenBank/DDBJ whole genome shotgun (WGS) entry which is preliminary data.</text>
</comment>
<dbReference type="PROSITE" id="PS50878">
    <property type="entry name" value="RT_POL"/>
    <property type="match status" value="1"/>
</dbReference>
<dbReference type="SUPFAM" id="SSF53098">
    <property type="entry name" value="Ribonuclease H-like"/>
    <property type="match status" value="1"/>
</dbReference>
<accession>A0AAN9TUD9</accession>
<dbReference type="InterPro" id="IPR001584">
    <property type="entry name" value="Integrase_cat-core"/>
</dbReference>
<dbReference type="Gene3D" id="3.40.50.1110">
    <property type="entry name" value="SGNH hydrolase"/>
    <property type="match status" value="1"/>
</dbReference>
<evidence type="ECO:0000256" key="7">
    <source>
        <dbReference type="ARBA" id="ARBA00022918"/>
    </source>
</evidence>
<dbReference type="Proteomes" id="UP001367676">
    <property type="component" value="Unassembled WGS sequence"/>
</dbReference>
<proteinExistence type="predicted"/>
<dbReference type="InterPro" id="IPR021109">
    <property type="entry name" value="Peptidase_aspartic_dom_sf"/>
</dbReference>
<dbReference type="InterPro" id="IPR041373">
    <property type="entry name" value="RT_RNaseH"/>
</dbReference>
<dbReference type="Gene3D" id="3.30.70.270">
    <property type="match status" value="2"/>
</dbReference>
<dbReference type="Gene3D" id="3.10.10.10">
    <property type="entry name" value="HIV Type 1 Reverse Transcriptase, subunit A, domain 1"/>
    <property type="match status" value="1"/>
</dbReference>
<dbReference type="CDD" id="cd00303">
    <property type="entry name" value="retropepsin_like"/>
    <property type="match status" value="1"/>
</dbReference>
<keyword evidence="6" id="KW-0378">Hydrolase</keyword>
<dbReference type="SUPFAM" id="SSF56672">
    <property type="entry name" value="DNA/RNA polymerases"/>
    <property type="match status" value="1"/>
</dbReference>
<keyword evidence="5" id="KW-0255">Endonuclease</keyword>
<evidence type="ECO:0000256" key="4">
    <source>
        <dbReference type="ARBA" id="ARBA00022722"/>
    </source>
</evidence>
<dbReference type="Gene3D" id="2.40.70.10">
    <property type="entry name" value="Acid Proteases"/>
    <property type="match status" value="1"/>
</dbReference>
<evidence type="ECO:0000256" key="8">
    <source>
        <dbReference type="SAM" id="MobiDB-lite"/>
    </source>
</evidence>
<evidence type="ECO:0000313" key="12">
    <source>
        <dbReference type="EMBL" id="KAK7604558.1"/>
    </source>
</evidence>
<evidence type="ECO:0000259" key="9">
    <source>
        <dbReference type="PROSITE" id="PS50878"/>
    </source>
</evidence>
<dbReference type="InterPro" id="IPR043128">
    <property type="entry name" value="Rev_trsase/Diguanyl_cyclase"/>
</dbReference>
<dbReference type="GO" id="GO:0042575">
    <property type="term" value="C:DNA polymerase complex"/>
    <property type="evidence" value="ECO:0007669"/>
    <property type="project" value="UniProtKB-ARBA"/>
</dbReference>
<dbReference type="EMBL" id="JBBCAQ010000003">
    <property type="protein sequence ID" value="KAK7604361.1"/>
    <property type="molecule type" value="Genomic_DNA"/>
</dbReference>
<evidence type="ECO:0000256" key="1">
    <source>
        <dbReference type="ARBA" id="ARBA00012493"/>
    </source>
</evidence>
<sequence length="1513" mass="174979">MGYLVLGDRIAVELIYKNLENSNVNKCSKISELLCNKDNDSETLLANIHSLPKNTQKVIIILGNDEHKKSNFHAEKFFDNLEKIIKKLKEFRVTNIILGKIIPKFTSLSDLQYWTLINNINAKIHETSAKFKLQFVNLDQVVLEFDKNKNYNQGQFYFGKDKKIRFRFMASRMLENSQLTDMAYQVMASKIEWLIKDIEKPKPSVHFIDEGSTNHTNTTSEEGGNCEVKEGEKVTENNDIPSDININTVEFQVEIPPEFRNVDPIVSSLVTDTGYRQVKSFSVSPPEREIVSIKIPDYLFAPYILFEINGHVLPALLDSGSPYTFMNEDLFLLVSKGADPSEIRRVAAAKINVRGVLGKRPATVVENAHTVLKFIDPSLQRIPAWSIIRVIRGFNTPIILGREFLDVYSVKMGFGLRRGLTFLKPSTNEKIRLKVYNCNEIKKMVLNETLEDPHKILRNCKVSTVQSNNIPETSVNMIELEEEDNLELLTYDNELWSVDTQRELLASCPNLNDMNNHIKKRFENEQLGTSTPRPRRLMIPNAPDSSKKLDYYKPQPLPGWKHILKRGESNKRISLQINKIDKNLYHELENEEMVYDVSINTKSQDQTLPSQIQDLIEQYSSSVCSGIRGRSRLYTHHLEVKSEYHPTLCKYYDLPLKIRDEARETIQDWLRIDTIRLSNSPYRNPLLGTRRSDGRLRLCGDYRTLNKYLILRGDQTPKIDTLKAKFSGATIFSCIDFNDGFHQIPLDEASKKYTAFCFEGVPYEFNVLPFGTADSMQGFLAATRRALAGTDSFVAAYVDDILVYSQNEEEHKKHLRILFEKLHEANMTLNLNKCKFFQTEVKFLGFIINKDGLKPNPAKAQAINDFPRPLKTRDVQSFMGIVNYYRCHIPHCAEIAHPLHKLTGDVKFEWGEKEENSFIKLKEEMSRQLLEAHPKFDRPFYIMSDASNYGIGGFVYQMDDENNPVIISMVSRLLKPAELNYTTYERELLGLIYTLKKCRYFLDGFELFCYTDHQALTMIRNDKDNAAIRIIRWLIFLEEFNIKAINYVEGDQNQLADTLSRYFKDFVCPNSEYVVPMSSIPAPEIPISDGLGNKKETTQCLNINNTSTINRRTLIPPSEINTHNFTKWFNKIPDFQKTDEEILNFTSNKNLDRIKNENNFVKIQNRDKNFRIFLPKCFREKIIKFYHYDNLHPGIVKLLNIVRRFFDWPGCQSDIIDFVNRCETCLLSKKINKKKSGKQFHVTANEPGELIAIDFFGPLPKARAGLEKILVILDVFSKHVKFFPVKRADTKTSIRCLEKYVAEFGKPKFILSDNGTNFTSLEWYEHWRRKDVGLRFTSVYRPASNPSERIMQSLSEGIRMSVHDKNHGSWPSIIPEIEKKLNSTEHSTTGFPPFTLMYKSKLGPIGIQDAKPISDEEFLNILEKAKQNTIKKLSQRENEFYKNNPKLVELSIGDLVYVKTHPLSNKEKNFTKKFAKLFKGPFVVIKNNKNNSYVLEDLRTGDREDHHIDNIKF</sequence>
<dbReference type="InterPro" id="IPR000477">
    <property type="entry name" value="RT_dom"/>
</dbReference>
<organism evidence="11 13">
    <name type="scientific">Parthenolecanium corni</name>
    <dbReference type="NCBI Taxonomy" id="536013"/>
    <lineage>
        <taxon>Eukaryota</taxon>
        <taxon>Metazoa</taxon>
        <taxon>Ecdysozoa</taxon>
        <taxon>Arthropoda</taxon>
        <taxon>Hexapoda</taxon>
        <taxon>Insecta</taxon>
        <taxon>Pterygota</taxon>
        <taxon>Neoptera</taxon>
        <taxon>Paraneoptera</taxon>
        <taxon>Hemiptera</taxon>
        <taxon>Sternorrhyncha</taxon>
        <taxon>Coccoidea</taxon>
        <taxon>Coccidae</taxon>
        <taxon>Parthenolecanium</taxon>
    </lineage>
</organism>
<evidence type="ECO:0000256" key="6">
    <source>
        <dbReference type="ARBA" id="ARBA00022801"/>
    </source>
</evidence>
<dbReference type="FunFam" id="3.30.70.270:FF:000020">
    <property type="entry name" value="Transposon Tf2-6 polyprotein-like Protein"/>
    <property type="match status" value="1"/>
</dbReference>
<dbReference type="Gene3D" id="3.30.420.10">
    <property type="entry name" value="Ribonuclease H-like superfamily/Ribonuclease H"/>
    <property type="match status" value="1"/>
</dbReference>
<dbReference type="InterPro" id="IPR012337">
    <property type="entry name" value="RNaseH-like_sf"/>
</dbReference>
<feature type="region of interest" description="Disordered" evidence="8">
    <location>
        <begin position="528"/>
        <end position="547"/>
    </location>
</feature>
<dbReference type="GO" id="GO:0003964">
    <property type="term" value="F:RNA-directed DNA polymerase activity"/>
    <property type="evidence" value="ECO:0007669"/>
    <property type="project" value="UniProtKB-KW"/>
</dbReference>
<dbReference type="InterPro" id="IPR036514">
    <property type="entry name" value="SGNH_hydro_sf"/>
</dbReference>
<dbReference type="InterPro" id="IPR050951">
    <property type="entry name" value="Retrovirus_Pol_polyprotein"/>
</dbReference>
<protein>
    <recommendedName>
        <fullName evidence="1">RNA-directed DNA polymerase</fullName>
        <ecNumber evidence="1">2.7.7.49</ecNumber>
    </recommendedName>
</protein>
<evidence type="ECO:0000313" key="13">
    <source>
        <dbReference type="Proteomes" id="UP001367676"/>
    </source>
</evidence>
<dbReference type="InterPro" id="IPR036397">
    <property type="entry name" value="RNaseH_sf"/>
</dbReference>
<evidence type="ECO:0000256" key="5">
    <source>
        <dbReference type="ARBA" id="ARBA00022759"/>
    </source>
</evidence>
<dbReference type="Gene3D" id="1.10.340.70">
    <property type="match status" value="1"/>
</dbReference>
<dbReference type="SUPFAM" id="SSF52266">
    <property type="entry name" value="SGNH hydrolase"/>
    <property type="match status" value="1"/>
</dbReference>
<evidence type="ECO:0000256" key="3">
    <source>
        <dbReference type="ARBA" id="ARBA00022695"/>
    </source>
</evidence>
<dbReference type="Pfam" id="PF00665">
    <property type="entry name" value="rve"/>
    <property type="match status" value="1"/>
</dbReference>
<dbReference type="InterPro" id="IPR043502">
    <property type="entry name" value="DNA/RNA_pol_sf"/>
</dbReference>
<dbReference type="Pfam" id="PF17921">
    <property type="entry name" value="Integrase_H2C2"/>
    <property type="match status" value="1"/>
</dbReference>
<dbReference type="PROSITE" id="PS50994">
    <property type="entry name" value="INTEGRASE"/>
    <property type="match status" value="1"/>
</dbReference>
<keyword evidence="2" id="KW-0808">Transferase</keyword>
<reference evidence="11 13" key="1">
    <citation type="submission" date="2024-03" db="EMBL/GenBank/DDBJ databases">
        <title>Adaptation during the transition from Ophiocordyceps entomopathogen to insect associate is accompanied by gene loss and intensified selection.</title>
        <authorList>
            <person name="Ward C.M."/>
            <person name="Onetto C.A."/>
            <person name="Borneman A.R."/>
        </authorList>
    </citation>
    <scope>NUCLEOTIDE SEQUENCE [LARGE SCALE GENOMIC DNA]</scope>
    <source>
        <strain evidence="11">AWRI1</strain>
        <tissue evidence="11">Single Adult Female</tissue>
    </source>
</reference>
<keyword evidence="3" id="KW-0548">Nucleotidyltransferase</keyword>
<dbReference type="GO" id="GO:0003676">
    <property type="term" value="F:nucleic acid binding"/>
    <property type="evidence" value="ECO:0007669"/>
    <property type="project" value="InterPro"/>
</dbReference>
<dbReference type="EC" id="2.7.7.49" evidence="1"/>
<dbReference type="InterPro" id="IPR041588">
    <property type="entry name" value="Integrase_H2C2"/>
</dbReference>
<dbReference type="CDD" id="cd09274">
    <property type="entry name" value="RNase_HI_RT_Ty3"/>
    <property type="match status" value="1"/>
</dbReference>
<dbReference type="Pfam" id="PF00078">
    <property type="entry name" value="RVT_1"/>
    <property type="match status" value="1"/>
</dbReference>
<feature type="domain" description="Reverse transcriptase" evidence="9">
    <location>
        <begin position="545"/>
        <end position="848"/>
    </location>
</feature>
<dbReference type="GO" id="GO:0015074">
    <property type="term" value="P:DNA integration"/>
    <property type="evidence" value="ECO:0007669"/>
    <property type="project" value="InterPro"/>
</dbReference>
<name>A0AAN9TUD9_9HEMI</name>
<feature type="domain" description="Integrase catalytic" evidence="10">
    <location>
        <begin position="1243"/>
        <end position="1401"/>
    </location>
</feature>
<dbReference type="PANTHER" id="PTHR37984:SF5">
    <property type="entry name" value="PROTEIN NYNRIN-LIKE"/>
    <property type="match status" value="1"/>
</dbReference>
<keyword evidence="7" id="KW-0695">RNA-directed DNA polymerase</keyword>
<keyword evidence="13" id="KW-1185">Reference proteome</keyword>